<dbReference type="SUPFAM" id="SSF53756">
    <property type="entry name" value="UDP-Glycosyltransferase/glycogen phosphorylase"/>
    <property type="match status" value="1"/>
</dbReference>
<name>A0A1G7VSR5_9BACT</name>
<dbReference type="Pfam" id="PF13439">
    <property type="entry name" value="Glyco_transf_4"/>
    <property type="match status" value="1"/>
</dbReference>
<dbReference type="Proteomes" id="UP000198779">
    <property type="component" value="Unassembled WGS sequence"/>
</dbReference>
<dbReference type="RefSeq" id="WP_091816713.1">
    <property type="nucleotide sequence ID" value="NZ_FNCQ01000006.1"/>
</dbReference>
<dbReference type="InterPro" id="IPR001296">
    <property type="entry name" value="Glyco_trans_1"/>
</dbReference>
<dbReference type="PANTHER" id="PTHR45947">
    <property type="entry name" value="SULFOQUINOVOSYL TRANSFERASE SQD2"/>
    <property type="match status" value="1"/>
</dbReference>
<dbReference type="PANTHER" id="PTHR45947:SF3">
    <property type="entry name" value="SULFOQUINOVOSYL TRANSFERASE SQD2"/>
    <property type="match status" value="1"/>
</dbReference>
<dbReference type="GO" id="GO:0016757">
    <property type="term" value="F:glycosyltransferase activity"/>
    <property type="evidence" value="ECO:0007669"/>
    <property type="project" value="InterPro"/>
</dbReference>
<evidence type="ECO:0000313" key="3">
    <source>
        <dbReference type="EMBL" id="SDG62803.1"/>
    </source>
</evidence>
<organism evidence="3 4">
    <name type="scientific">Prevotella communis</name>
    <dbReference type="NCBI Taxonomy" id="2913614"/>
    <lineage>
        <taxon>Bacteria</taxon>
        <taxon>Pseudomonadati</taxon>
        <taxon>Bacteroidota</taxon>
        <taxon>Bacteroidia</taxon>
        <taxon>Bacteroidales</taxon>
        <taxon>Prevotellaceae</taxon>
        <taxon>Prevotella</taxon>
    </lineage>
</organism>
<dbReference type="STRING" id="645274.SAMN04487901_106113"/>
<feature type="domain" description="Glycosyltransferase subfamily 4-like N-terminal" evidence="2">
    <location>
        <begin position="21"/>
        <end position="204"/>
    </location>
</feature>
<dbReference type="Gene3D" id="3.40.50.2000">
    <property type="entry name" value="Glycogen Phosphorylase B"/>
    <property type="match status" value="2"/>
</dbReference>
<evidence type="ECO:0000259" key="1">
    <source>
        <dbReference type="Pfam" id="PF00534"/>
    </source>
</evidence>
<dbReference type="Pfam" id="PF00534">
    <property type="entry name" value="Glycos_transf_1"/>
    <property type="match status" value="1"/>
</dbReference>
<keyword evidence="3" id="KW-0808">Transferase</keyword>
<proteinExistence type="predicted"/>
<gene>
    <name evidence="3" type="ORF">SAMN04487901_106113</name>
</gene>
<dbReference type="AlphaFoldDB" id="A0A1G7VSR5"/>
<feature type="domain" description="Glycosyl transferase family 1" evidence="1">
    <location>
        <begin position="215"/>
        <end position="332"/>
    </location>
</feature>
<dbReference type="EMBL" id="FNCQ01000006">
    <property type="protein sequence ID" value="SDG62803.1"/>
    <property type="molecule type" value="Genomic_DNA"/>
</dbReference>
<sequence length="400" mass="45946">MIKVLTVGQLPKEVGGSYTTGVARVVYELCKNNVEGVEQYVYATNVKNDVAKTIQIGRCKVYGYRILVGRAFFNILTLPVKTFREWKHYKYVCHQSPLRFEMYKANFEKILDEVQPDIVHIHGDGIAPLRFAIGNKRIPILRTYHGLVYKGDVETTKYKKVRDDSVGNKDFADFNTALTIENKKEVARLGISEDLIDVIPNGNDSKAYYYSPEERQHIRQDQHVGENTLVFMTTGLVIDRKGQYSFLQAVKDLPLDYQYWIVGKGPDEEKIKAFVEENHLENKVKLLGYIEMHNMYKYLSAADVFAHVSFTEGQSLAEIEAYSTGLRILVNKEIAGTVIGDAYCDKTTYHIVDFSCFDQNALLMWLQQKQTNRQSKCNYDWSLIAERYAGLYKNIIDISK</sequence>
<reference evidence="4" key="1">
    <citation type="submission" date="2016-10" db="EMBL/GenBank/DDBJ databases">
        <authorList>
            <person name="Varghese N."/>
            <person name="Submissions S."/>
        </authorList>
    </citation>
    <scope>NUCLEOTIDE SEQUENCE [LARGE SCALE GENOMIC DNA]</scope>
    <source>
        <strain evidence="4">BP1-148</strain>
    </source>
</reference>
<dbReference type="InterPro" id="IPR050194">
    <property type="entry name" value="Glycosyltransferase_grp1"/>
</dbReference>
<protein>
    <submittedName>
        <fullName evidence="3">Glycosyltransferase involved in cell wall bisynthesis</fullName>
    </submittedName>
</protein>
<accession>A0A1G7VSR5</accession>
<evidence type="ECO:0000313" key="4">
    <source>
        <dbReference type="Proteomes" id="UP000198779"/>
    </source>
</evidence>
<evidence type="ECO:0000259" key="2">
    <source>
        <dbReference type="Pfam" id="PF13439"/>
    </source>
</evidence>
<keyword evidence="4" id="KW-1185">Reference proteome</keyword>
<dbReference type="InterPro" id="IPR028098">
    <property type="entry name" value="Glyco_trans_4-like_N"/>
</dbReference>